<accession>A0A445MUL2</accession>
<dbReference type="Gene3D" id="3.10.450.620">
    <property type="entry name" value="JHP933, nucleotidyltransferase-like core domain"/>
    <property type="match status" value="1"/>
</dbReference>
<protein>
    <recommendedName>
        <fullName evidence="2">Nucleotidyl transferase AbiEii/AbiGii toxin family protein</fullName>
    </recommendedName>
</protein>
<evidence type="ECO:0000313" key="1">
    <source>
        <dbReference type="EMBL" id="SPD73148.1"/>
    </source>
</evidence>
<evidence type="ECO:0008006" key="2">
    <source>
        <dbReference type="Google" id="ProtNLM"/>
    </source>
</evidence>
<dbReference type="InterPro" id="IPR014942">
    <property type="entry name" value="AbiEii"/>
</dbReference>
<reference evidence="1" key="1">
    <citation type="submission" date="2018-01" db="EMBL/GenBank/DDBJ databases">
        <authorList>
            <person name="Regsiter A."/>
            <person name="William W."/>
        </authorList>
    </citation>
    <scope>NUCLEOTIDE SEQUENCE</scope>
    <source>
        <strain evidence="1">TRIP AH-1</strain>
    </source>
</reference>
<organism evidence="1">
    <name type="scientific">uncultured Desulfobacterium sp</name>
    <dbReference type="NCBI Taxonomy" id="201089"/>
    <lineage>
        <taxon>Bacteria</taxon>
        <taxon>Pseudomonadati</taxon>
        <taxon>Thermodesulfobacteriota</taxon>
        <taxon>Desulfobacteria</taxon>
        <taxon>Desulfobacterales</taxon>
        <taxon>Desulfobacteriaceae</taxon>
        <taxon>Desulfobacterium</taxon>
        <taxon>environmental samples</taxon>
    </lineage>
</organism>
<dbReference type="Pfam" id="PF08843">
    <property type="entry name" value="AbiEii"/>
    <property type="match status" value="1"/>
</dbReference>
<sequence length="219" mass="25388">MQELALPFYLTGGTALSRHYFGHRYSEDLDLFVNKDQDYSSYVAKVFAALERRQDIGDFHIRYESVQKFDTFATLHLSTLDGQTDLKIDLVNDATPHYGGFETNPVLGRVDNWRNILSNKLGALLRFEPKDYVDLWVIAKNRSFSWKEIVEEGRAKEAGLDPVLLYDLIRSFPLDTLSTIRWAVEVDPHVFLKDLHSLAEDMFFMRDNLPEKQQRLHGS</sequence>
<dbReference type="AlphaFoldDB" id="A0A445MUL2"/>
<dbReference type="EMBL" id="OJIN01000080">
    <property type="protein sequence ID" value="SPD73148.1"/>
    <property type="molecule type" value="Genomic_DNA"/>
</dbReference>
<gene>
    <name evidence="1" type="ORF">PITCH_A1700024</name>
</gene>
<proteinExistence type="predicted"/>
<name>A0A445MUL2_9BACT</name>